<proteinExistence type="predicted"/>
<dbReference type="PROSITE" id="PS50932">
    <property type="entry name" value="HTH_LACI_2"/>
    <property type="match status" value="1"/>
</dbReference>
<dbReference type="InterPro" id="IPR046335">
    <property type="entry name" value="LacI/GalR-like_sensor"/>
</dbReference>
<feature type="domain" description="HTH lacI-type" evidence="5">
    <location>
        <begin position="16"/>
        <end position="72"/>
    </location>
</feature>
<evidence type="ECO:0000256" key="2">
    <source>
        <dbReference type="ARBA" id="ARBA00023015"/>
    </source>
</evidence>
<reference evidence="6 7" key="1">
    <citation type="submission" date="2020-10" db="EMBL/GenBank/DDBJ databases">
        <title>Whole genome sequence of oil-degrading bacteria Rhodococcus pyridinivorans strain 5Ap.</title>
        <authorList>
            <person name="Akhremchuk A.E."/>
            <person name="Valentovich L.N."/>
            <person name="Charniauskaya M.I."/>
            <person name="Bukliarevich H.A."/>
            <person name="Titok M.A."/>
        </authorList>
    </citation>
    <scope>NUCLEOTIDE SEQUENCE [LARGE SCALE GENOMIC DNA]</scope>
    <source>
        <strain evidence="6 7">5Ap</strain>
    </source>
</reference>
<dbReference type="SUPFAM" id="SSF53822">
    <property type="entry name" value="Periplasmic binding protein-like I"/>
    <property type="match status" value="1"/>
</dbReference>
<dbReference type="Gene3D" id="3.40.50.2300">
    <property type="match status" value="2"/>
</dbReference>
<gene>
    <name evidence="6" type="ORF">INP59_22400</name>
</gene>
<accession>A0A7M2XL42</accession>
<evidence type="ECO:0000256" key="4">
    <source>
        <dbReference type="ARBA" id="ARBA00023163"/>
    </source>
</evidence>
<dbReference type="Pfam" id="PF13377">
    <property type="entry name" value="Peripla_BP_3"/>
    <property type="match status" value="1"/>
</dbReference>
<dbReference type="GO" id="GO:0003700">
    <property type="term" value="F:DNA-binding transcription factor activity"/>
    <property type="evidence" value="ECO:0007669"/>
    <property type="project" value="TreeGrafter"/>
</dbReference>
<dbReference type="PANTHER" id="PTHR30146">
    <property type="entry name" value="LACI-RELATED TRANSCRIPTIONAL REPRESSOR"/>
    <property type="match status" value="1"/>
</dbReference>
<name>A0A7M2XL42_9NOCA</name>
<dbReference type="Pfam" id="PF00356">
    <property type="entry name" value="LacI"/>
    <property type="match status" value="1"/>
</dbReference>
<dbReference type="InterPro" id="IPR000843">
    <property type="entry name" value="HTH_LacI"/>
</dbReference>
<protein>
    <submittedName>
        <fullName evidence="6">LacI family DNA-binding transcriptional regulator</fullName>
    </submittedName>
</protein>
<evidence type="ECO:0000256" key="1">
    <source>
        <dbReference type="ARBA" id="ARBA00022491"/>
    </source>
</evidence>
<keyword evidence="4" id="KW-0804">Transcription</keyword>
<evidence type="ECO:0000313" key="6">
    <source>
        <dbReference type="EMBL" id="QOV98534.1"/>
    </source>
</evidence>
<organism evidence="6 7">
    <name type="scientific">Rhodococcus pyridinivorans</name>
    <dbReference type="NCBI Taxonomy" id="103816"/>
    <lineage>
        <taxon>Bacteria</taxon>
        <taxon>Bacillati</taxon>
        <taxon>Actinomycetota</taxon>
        <taxon>Actinomycetes</taxon>
        <taxon>Mycobacteriales</taxon>
        <taxon>Nocardiaceae</taxon>
        <taxon>Rhodococcus</taxon>
    </lineage>
</organism>
<keyword evidence="1" id="KW-0678">Repressor</keyword>
<dbReference type="AlphaFoldDB" id="A0A7M2XL42"/>
<evidence type="ECO:0000259" key="5">
    <source>
        <dbReference type="PROSITE" id="PS50932"/>
    </source>
</evidence>
<dbReference type="SUPFAM" id="SSF47413">
    <property type="entry name" value="lambda repressor-like DNA-binding domains"/>
    <property type="match status" value="1"/>
</dbReference>
<keyword evidence="7" id="KW-1185">Reference proteome</keyword>
<dbReference type="InterPro" id="IPR010982">
    <property type="entry name" value="Lambda_DNA-bd_dom_sf"/>
</dbReference>
<evidence type="ECO:0000256" key="3">
    <source>
        <dbReference type="ARBA" id="ARBA00023125"/>
    </source>
</evidence>
<keyword evidence="2" id="KW-0805">Transcription regulation</keyword>
<dbReference type="Gene3D" id="1.10.260.40">
    <property type="entry name" value="lambda repressor-like DNA-binding domains"/>
    <property type="match status" value="1"/>
</dbReference>
<dbReference type="PANTHER" id="PTHR30146:SF148">
    <property type="entry name" value="HTH-TYPE TRANSCRIPTIONAL REPRESSOR PURR-RELATED"/>
    <property type="match status" value="1"/>
</dbReference>
<dbReference type="EMBL" id="CP063450">
    <property type="protein sequence ID" value="QOV98534.1"/>
    <property type="molecule type" value="Genomic_DNA"/>
</dbReference>
<dbReference type="CDD" id="cd01392">
    <property type="entry name" value="HTH_LacI"/>
    <property type="match status" value="1"/>
</dbReference>
<dbReference type="GO" id="GO:0000976">
    <property type="term" value="F:transcription cis-regulatory region binding"/>
    <property type="evidence" value="ECO:0007669"/>
    <property type="project" value="TreeGrafter"/>
</dbReference>
<dbReference type="Proteomes" id="UP000593818">
    <property type="component" value="Chromosome"/>
</dbReference>
<dbReference type="InterPro" id="IPR028082">
    <property type="entry name" value="Peripla_BP_I"/>
</dbReference>
<evidence type="ECO:0000313" key="7">
    <source>
        <dbReference type="Proteomes" id="UP000593818"/>
    </source>
</evidence>
<sequence>MPYEQESRMPRPDRAPTLKEIAERAGVHVSTASRVLRQPEPIDGWSDSALRVREVAAELGYRPNLWAASLRTRKTTTLGVVMPRLTDGVVATTYQGIEEAATKAGYSVLLSSPPDDLEAQRRAIALLVGRQVDGLLLSSMHLPGGPFVESLVLGSLPILAVTRHADAGLPFVVGDDYRGGALAARHLLDRGYDDLAIIAGPDHASTARDRRDGFVDTLKEASAPLPPERIMRSSFDVAGGVEAARALLDRPDRPRAIFAVSDTIAIGILGVARDLGLSIPDDLAVVGYNDIPVVAQLPVPLTTVRSPAHDIGVTAIERLLELVQNGETESTRLPVELVVRASS</sequence>
<keyword evidence="3 6" id="KW-0238">DNA-binding</keyword>
<dbReference type="SMART" id="SM00354">
    <property type="entry name" value="HTH_LACI"/>
    <property type="match status" value="1"/>
</dbReference>